<evidence type="ECO:0000313" key="5">
    <source>
        <dbReference type="Proteomes" id="UP000198940"/>
    </source>
</evidence>
<evidence type="ECO:0000313" key="2">
    <source>
        <dbReference type="EMBL" id="SFB84939.1"/>
    </source>
</evidence>
<evidence type="ECO:0000259" key="1">
    <source>
        <dbReference type="Pfam" id="PF03432"/>
    </source>
</evidence>
<protein>
    <submittedName>
        <fullName evidence="3">Relaxase/Mobilisation nuclease domain-containing protein</fullName>
    </submittedName>
</protein>
<dbReference type="RefSeq" id="WP_036382087.1">
    <property type="nucleotide sequence ID" value="NZ_FOKU01000003.1"/>
</dbReference>
<proteinExistence type="predicted"/>
<reference evidence="3 4" key="1">
    <citation type="submission" date="2016-11" db="EMBL/GenBank/DDBJ databases">
        <authorList>
            <person name="Varghese N."/>
            <person name="Submissions S."/>
        </authorList>
    </citation>
    <scope>NUCLEOTIDE SEQUENCE [LARGE SCALE GENOMIC DNA]</scope>
    <source>
        <strain evidence="3 4">CGMCC 1.12174</strain>
        <strain evidence="2 5">DSM 26351</strain>
    </source>
</reference>
<dbReference type="AlphaFoldDB" id="A0A1M6T2J7"/>
<sequence length="348" mass="40400">MIAKQIKGKDFYGVLAYNEKKIEQGKGHLLDTNLTYGRIIDMTQEFNLVRQLRPRLGKAVYHVSLNLPYDDRLSDGQFTSLGMDYLKGMGFDDNQYIMYRHCDQEHEHIHIVANRVKFSGEVVSDSKDYERSEHLVRKLELKYGLSQLSDLELVEKVTLTHKEIQKAFRTGEPPLKLMLQQHLENAILKSNNVTEFIKELVKMKITPKFNISKSTGRVTGISIRYNSIIYKGSTLGRQFSWNNIIKRIDYEQDRDRAVILENNSTERRSDSAFKEFRRASTPIAGKTFSVTGQTIKTIEQSKSDMGNVEAIGLKSHQTDDNQWNSFKLELDDKIRFRKKRRKGKGRRL</sequence>
<dbReference type="EMBL" id="FRAT01000003">
    <property type="protein sequence ID" value="SHK51120.1"/>
    <property type="molecule type" value="Genomic_DNA"/>
</dbReference>
<keyword evidence="5" id="KW-1185">Reference proteome</keyword>
<dbReference type="Proteomes" id="UP000198940">
    <property type="component" value="Unassembled WGS sequence"/>
</dbReference>
<accession>A0A1M6T2J7</accession>
<comment type="caution">
    <text evidence="3">The sequence shown here is derived from an EMBL/GenBank/DDBJ whole genome shotgun (WGS) entry which is preliminary data.</text>
</comment>
<dbReference type="OrthoDB" id="915634at2"/>
<evidence type="ECO:0000313" key="3">
    <source>
        <dbReference type="EMBL" id="SHK51120.1"/>
    </source>
</evidence>
<dbReference type="InterPro" id="IPR005094">
    <property type="entry name" value="Endonuclease_MobA/VirD2"/>
</dbReference>
<name>A0A1M6T2J7_9FLAO</name>
<dbReference type="Proteomes" id="UP000184031">
    <property type="component" value="Unassembled WGS sequence"/>
</dbReference>
<dbReference type="STRING" id="1055723.SAMN05216293_1194"/>
<evidence type="ECO:0000313" key="4">
    <source>
        <dbReference type="Proteomes" id="UP000184031"/>
    </source>
</evidence>
<dbReference type="Pfam" id="PF03432">
    <property type="entry name" value="Relaxase"/>
    <property type="match status" value="1"/>
</dbReference>
<organism evidence="3 4">
    <name type="scientific">Flagellimonas taeanensis</name>
    <dbReference type="NCBI Taxonomy" id="1005926"/>
    <lineage>
        <taxon>Bacteria</taxon>
        <taxon>Pseudomonadati</taxon>
        <taxon>Bacteroidota</taxon>
        <taxon>Flavobacteriia</taxon>
        <taxon>Flavobacteriales</taxon>
        <taxon>Flavobacteriaceae</taxon>
        <taxon>Flagellimonas</taxon>
    </lineage>
</organism>
<dbReference type="EMBL" id="FOKU01000003">
    <property type="protein sequence ID" value="SFB84939.1"/>
    <property type="molecule type" value="Genomic_DNA"/>
</dbReference>
<feature type="domain" description="MobA/VirD2-like nuclease" evidence="1">
    <location>
        <begin position="17"/>
        <end position="145"/>
    </location>
</feature>
<gene>
    <name evidence="2" type="ORF">SAMN04487891_10334</name>
    <name evidence="3" type="ORF">SAMN05216293_1194</name>
</gene>